<organism evidence="1 2">
    <name type="scientific">Tanacetum coccineum</name>
    <dbReference type="NCBI Taxonomy" id="301880"/>
    <lineage>
        <taxon>Eukaryota</taxon>
        <taxon>Viridiplantae</taxon>
        <taxon>Streptophyta</taxon>
        <taxon>Embryophyta</taxon>
        <taxon>Tracheophyta</taxon>
        <taxon>Spermatophyta</taxon>
        <taxon>Magnoliopsida</taxon>
        <taxon>eudicotyledons</taxon>
        <taxon>Gunneridae</taxon>
        <taxon>Pentapetalae</taxon>
        <taxon>asterids</taxon>
        <taxon>campanulids</taxon>
        <taxon>Asterales</taxon>
        <taxon>Asteraceae</taxon>
        <taxon>Asteroideae</taxon>
        <taxon>Anthemideae</taxon>
        <taxon>Anthemidinae</taxon>
        <taxon>Tanacetum</taxon>
    </lineage>
</organism>
<name>A0ABQ5H8A8_9ASTR</name>
<reference evidence="1" key="1">
    <citation type="journal article" date="2022" name="Int. J. Mol. Sci.">
        <title>Draft Genome of Tanacetum Coccineum: Genomic Comparison of Closely Related Tanacetum-Family Plants.</title>
        <authorList>
            <person name="Yamashiro T."/>
            <person name="Shiraishi A."/>
            <person name="Nakayama K."/>
            <person name="Satake H."/>
        </authorList>
    </citation>
    <scope>NUCLEOTIDE SEQUENCE</scope>
</reference>
<protein>
    <submittedName>
        <fullName evidence="1">Uncharacterized protein</fullName>
    </submittedName>
</protein>
<evidence type="ECO:0000313" key="1">
    <source>
        <dbReference type="EMBL" id="GJT84107.1"/>
    </source>
</evidence>
<proteinExistence type="predicted"/>
<dbReference type="EMBL" id="BQNB010019325">
    <property type="protein sequence ID" value="GJT84107.1"/>
    <property type="molecule type" value="Genomic_DNA"/>
</dbReference>
<reference evidence="1" key="2">
    <citation type="submission" date="2022-01" db="EMBL/GenBank/DDBJ databases">
        <authorList>
            <person name="Yamashiro T."/>
            <person name="Shiraishi A."/>
            <person name="Satake H."/>
            <person name="Nakayama K."/>
        </authorList>
    </citation>
    <scope>NUCLEOTIDE SEQUENCE</scope>
</reference>
<gene>
    <name evidence="1" type="ORF">Tco_1058449</name>
</gene>
<accession>A0ABQ5H8A8</accession>
<keyword evidence="2" id="KW-1185">Reference proteome</keyword>
<evidence type="ECO:0000313" key="2">
    <source>
        <dbReference type="Proteomes" id="UP001151760"/>
    </source>
</evidence>
<comment type="caution">
    <text evidence="1">The sequence shown here is derived from an EMBL/GenBank/DDBJ whole genome shotgun (WGS) entry which is preliminary data.</text>
</comment>
<sequence length="187" mass="21853">MKKRLEQYIWTKSSKLKPEPIIDVKIHPNIKPAVFTVYRGNDRRNFDVHNPFNFRSTELDELGPIIEKKKNKIVGELMISLGKRYERLKKIPEEVGIQSALPTPALAQSQFSGIKKKHINWSLKSEMFFIDVFGDDAFQRMSDINKVKVDALLTYLVIASKITTPDNTRFYLKLRKLIEEHHDQEKL</sequence>
<dbReference type="Proteomes" id="UP001151760">
    <property type="component" value="Unassembled WGS sequence"/>
</dbReference>